<keyword evidence="3" id="KW-1185">Reference proteome</keyword>
<proteinExistence type="predicted"/>
<keyword evidence="1" id="KW-0812">Transmembrane</keyword>
<sequence length="79" mass="9533">MYLIPRPLDLLLMSLSPCTAVSRFLYISDKPQPDLHWYQLLSINYLFQFFFFCLHNTYLVNNHKYVLQNNIFTLFGFSF</sequence>
<gene>
    <name evidence="2" type="ORF">J3Q64DRAFT_1733415</name>
</gene>
<organism evidence="2 3">
    <name type="scientific">Phycomyces blakesleeanus</name>
    <dbReference type="NCBI Taxonomy" id="4837"/>
    <lineage>
        <taxon>Eukaryota</taxon>
        <taxon>Fungi</taxon>
        <taxon>Fungi incertae sedis</taxon>
        <taxon>Mucoromycota</taxon>
        <taxon>Mucoromycotina</taxon>
        <taxon>Mucoromycetes</taxon>
        <taxon>Mucorales</taxon>
        <taxon>Phycomycetaceae</taxon>
        <taxon>Phycomyces</taxon>
    </lineage>
</organism>
<keyword evidence="1" id="KW-1133">Transmembrane helix</keyword>
<dbReference type="EMBL" id="JBCLYO010000006">
    <property type="protein sequence ID" value="KAL0087557.1"/>
    <property type="molecule type" value="Genomic_DNA"/>
</dbReference>
<dbReference type="Proteomes" id="UP001448207">
    <property type="component" value="Unassembled WGS sequence"/>
</dbReference>
<feature type="transmembrane region" description="Helical" evidence="1">
    <location>
        <begin position="36"/>
        <end position="54"/>
    </location>
</feature>
<evidence type="ECO:0000313" key="3">
    <source>
        <dbReference type="Proteomes" id="UP001448207"/>
    </source>
</evidence>
<protein>
    <submittedName>
        <fullName evidence="2">Uncharacterized protein</fullName>
    </submittedName>
</protein>
<name>A0ABR3B1U7_PHYBL</name>
<evidence type="ECO:0000256" key="1">
    <source>
        <dbReference type="SAM" id="Phobius"/>
    </source>
</evidence>
<keyword evidence="1" id="KW-0472">Membrane</keyword>
<accession>A0ABR3B1U7</accession>
<comment type="caution">
    <text evidence="2">The sequence shown here is derived from an EMBL/GenBank/DDBJ whole genome shotgun (WGS) entry which is preliminary data.</text>
</comment>
<reference evidence="2 3" key="1">
    <citation type="submission" date="2024-04" db="EMBL/GenBank/DDBJ databases">
        <title>Symmetric and asymmetric DNA N6-adenine methylation regulates different biological responses in Mucorales.</title>
        <authorList>
            <consortium name="Lawrence Berkeley National Laboratory"/>
            <person name="Lax C."/>
            <person name="Mondo S.J."/>
            <person name="Osorio-Concepcion M."/>
            <person name="Muszewska A."/>
            <person name="Corrochano-Luque M."/>
            <person name="Gutierrez G."/>
            <person name="Riley R."/>
            <person name="Lipzen A."/>
            <person name="Guo J."/>
            <person name="Hundley H."/>
            <person name="Amirebrahimi M."/>
            <person name="Ng V."/>
            <person name="Lorenzo-Gutierrez D."/>
            <person name="Binder U."/>
            <person name="Yang J."/>
            <person name="Song Y."/>
            <person name="Canovas D."/>
            <person name="Navarro E."/>
            <person name="Freitag M."/>
            <person name="Gabaldon T."/>
            <person name="Grigoriev I.V."/>
            <person name="Corrochano L.M."/>
            <person name="Nicolas F.E."/>
            <person name="Garre V."/>
        </authorList>
    </citation>
    <scope>NUCLEOTIDE SEQUENCE [LARGE SCALE GENOMIC DNA]</scope>
    <source>
        <strain evidence="2 3">L51</strain>
    </source>
</reference>
<evidence type="ECO:0000313" key="2">
    <source>
        <dbReference type="EMBL" id="KAL0087557.1"/>
    </source>
</evidence>